<proteinExistence type="predicted"/>
<gene>
    <name evidence="2" type="ORF">B0H17DRAFT_1060781</name>
</gene>
<feature type="chain" id="PRO_5041974310" description="Hydrophobin" evidence="1">
    <location>
        <begin position="27"/>
        <end position="95"/>
    </location>
</feature>
<dbReference type="Proteomes" id="UP001221757">
    <property type="component" value="Unassembled WGS sequence"/>
</dbReference>
<dbReference type="EMBL" id="JARKIE010000048">
    <property type="protein sequence ID" value="KAJ7693094.1"/>
    <property type="molecule type" value="Genomic_DNA"/>
</dbReference>
<sequence>MYLIRTMFNILSNALFFLALAQGAVSVPQINPGGPAQFLCGGSGDPPCPSGQLCCGTANGNVCQLAGLECGVLRCGAPNDPPCMMAGILSWKFLL</sequence>
<comment type="caution">
    <text evidence="2">The sequence shown here is derived from an EMBL/GenBank/DDBJ whole genome shotgun (WGS) entry which is preliminary data.</text>
</comment>
<feature type="signal peptide" evidence="1">
    <location>
        <begin position="1"/>
        <end position="26"/>
    </location>
</feature>
<evidence type="ECO:0008006" key="4">
    <source>
        <dbReference type="Google" id="ProtNLM"/>
    </source>
</evidence>
<organism evidence="2 3">
    <name type="scientific">Mycena rosella</name>
    <name type="common">Pink bonnet</name>
    <name type="synonym">Agaricus rosellus</name>
    <dbReference type="NCBI Taxonomy" id="1033263"/>
    <lineage>
        <taxon>Eukaryota</taxon>
        <taxon>Fungi</taxon>
        <taxon>Dikarya</taxon>
        <taxon>Basidiomycota</taxon>
        <taxon>Agaricomycotina</taxon>
        <taxon>Agaricomycetes</taxon>
        <taxon>Agaricomycetidae</taxon>
        <taxon>Agaricales</taxon>
        <taxon>Marasmiineae</taxon>
        <taxon>Mycenaceae</taxon>
        <taxon>Mycena</taxon>
    </lineage>
</organism>
<name>A0AAD7DK31_MYCRO</name>
<dbReference type="AlphaFoldDB" id="A0AAD7DK31"/>
<accession>A0AAD7DK31</accession>
<protein>
    <recommendedName>
        <fullName evidence="4">Hydrophobin</fullName>
    </recommendedName>
</protein>
<evidence type="ECO:0000313" key="3">
    <source>
        <dbReference type="Proteomes" id="UP001221757"/>
    </source>
</evidence>
<evidence type="ECO:0000313" key="2">
    <source>
        <dbReference type="EMBL" id="KAJ7693094.1"/>
    </source>
</evidence>
<keyword evidence="1" id="KW-0732">Signal</keyword>
<evidence type="ECO:0000256" key="1">
    <source>
        <dbReference type="SAM" id="SignalP"/>
    </source>
</evidence>
<reference evidence="2" key="1">
    <citation type="submission" date="2023-03" db="EMBL/GenBank/DDBJ databases">
        <title>Massive genome expansion in bonnet fungi (Mycena s.s.) driven by repeated elements and novel gene families across ecological guilds.</title>
        <authorList>
            <consortium name="Lawrence Berkeley National Laboratory"/>
            <person name="Harder C.B."/>
            <person name="Miyauchi S."/>
            <person name="Viragh M."/>
            <person name="Kuo A."/>
            <person name="Thoen E."/>
            <person name="Andreopoulos B."/>
            <person name="Lu D."/>
            <person name="Skrede I."/>
            <person name="Drula E."/>
            <person name="Henrissat B."/>
            <person name="Morin E."/>
            <person name="Kohler A."/>
            <person name="Barry K."/>
            <person name="LaButti K."/>
            <person name="Morin E."/>
            <person name="Salamov A."/>
            <person name="Lipzen A."/>
            <person name="Mereny Z."/>
            <person name="Hegedus B."/>
            <person name="Baldrian P."/>
            <person name="Stursova M."/>
            <person name="Weitz H."/>
            <person name="Taylor A."/>
            <person name="Grigoriev I.V."/>
            <person name="Nagy L.G."/>
            <person name="Martin F."/>
            <person name="Kauserud H."/>
        </authorList>
    </citation>
    <scope>NUCLEOTIDE SEQUENCE</scope>
    <source>
        <strain evidence="2">CBHHK067</strain>
    </source>
</reference>
<keyword evidence="3" id="KW-1185">Reference proteome</keyword>